<keyword evidence="3" id="KW-1185">Reference proteome</keyword>
<dbReference type="AlphaFoldDB" id="A0A392SF43"/>
<evidence type="ECO:0000313" key="2">
    <source>
        <dbReference type="EMBL" id="MCI47062.1"/>
    </source>
</evidence>
<evidence type="ECO:0000313" key="3">
    <source>
        <dbReference type="Proteomes" id="UP000265520"/>
    </source>
</evidence>
<feature type="non-terminal residue" evidence="2">
    <location>
        <position position="105"/>
    </location>
</feature>
<name>A0A392SF43_9FABA</name>
<feature type="non-terminal residue" evidence="2">
    <location>
        <position position="1"/>
    </location>
</feature>
<dbReference type="Proteomes" id="UP000265520">
    <property type="component" value="Unassembled WGS sequence"/>
</dbReference>
<organism evidence="2 3">
    <name type="scientific">Trifolium medium</name>
    <dbReference type="NCBI Taxonomy" id="97028"/>
    <lineage>
        <taxon>Eukaryota</taxon>
        <taxon>Viridiplantae</taxon>
        <taxon>Streptophyta</taxon>
        <taxon>Embryophyta</taxon>
        <taxon>Tracheophyta</taxon>
        <taxon>Spermatophyta</taxon>
        <taxon>Magnoliopsida</taxon>
        <taxon>eudicotyledons</taxon>
        <taxon>Gunneridae</taxon>
        <taxon>Pentapetalae</taxon>
        <taxon>rosids</taxon>
        <taxon>fabids</taxon>
        <taxon>Fabales</taxon>
        <taxon>Fabaceae</taxon>
        <taxon>Papilionoideae</taxon>
        <taxon>50 kb inversion clade</taxon>
        <taxon>NPAAA clade</taxon>
        <taxon>Hologalegina</taxon>
        <taxon>IRL clade</taxon>
        <taxon>Trifolieae</taxon>
        <taxon>Trifolium</taxon>
    </lineage>
</organism>
<evidence type="ECO:0000256" key="1">
    <source>
        <dbReference type="SAM" id="MobiDB-lite"/>
    </source>
</evidence>
<proteinExistence type="predicted"/>
<dbReference type="EMBL" id="LXQA010366661">
    <property type="protein sequence ID" value="MCI47062.1"/>
    <property type="molecule type" value="Genomic_DNA"/>
</dbReference>
<accession>A0A392SF43</accession>
<protein>
    <submittedName>
        <fullName evidence="2">Uncharacterized protein</fullName>
    </submittedName>
</protein>
<feature type="region of interest" description="Disordered" evidence="1">
    <location>
        <begin position="40"/>
        <end position="60"/>
    </location>
</feature>
<reference evidence="2 3" key="1">
    <citation type="journal article" date="2018" name="Front. Plant Sci.">
        <title>Red Clover (Trifolium pratense) and Zigzag Clover (T. medium) - A Picture of Genomic Similarities and Differences.</title>
        <authorList>
            <person name="Dluhosova J."/>
            <person name="Istvanek J."/>
            <person name="Nedelnik J."/>
            <person name="Repkova J."/>
        </authorList>
    </citation>
    <scope>NUCLEOTIDE SEQUENCE [LARGE SCALE GENOMIC DNA]</scope>
    <source>
        <strain evidence="3">cv. 10/8</strain>
        <tissue evidence="2">Leaf</tissue>
    </source>
</reference>
<sequence>CCNRKRLTLTPHYDPRVEDFVISEVLSVFKSFEEEQAKAEAEKRRLKEEEKKKKEEEKKKLEEQQKILYLNIAQEDKGNEVATELHPLVLVLQEQLAAQKVEQEK</sequence>
<comment type="caution">
    <text evidence="2">The sequence shown here is derived from an EMBL/GenBank/DDBJ whole genome shotgun (WGS) entry which is preliminary data.</text>
</comment>